<evidence type="ECO:0000313" key="2">
    <source>
        <dbReference type="EMBL" id="MBB6069854.1"/>
    </source>
</evidence>
<dbReference type="EMBL" id="JACHIA010000003">
    <property type="protein sequence ID" value="MBB6069854.1"/>
    <property type="molecule type" value="Genomic_DNA"/>
</dbReference>
<dbReference type="RefSeq" id="WP_170036022.1">
    <property type="nucleotide sequence ID" value="NZ_JABDTL010000002.1"/>
</dbReference>
<dbReference type="Proteomes" id="UP000582837">
    <property type="component" value="Unassembled WGS sequence"/>
</dbReference>
<accession>A0A841GW19</accession>
<keyword evidence="3" id="KW-1185">Reference proteome</keyword>
<reference evidence="2 3" key="1">
    <citation type="submission" date="2020-08" db="EMBL/GenBank/DDBJ databases">
        <title>Genomic Encyclopedia of Type Strains, Phase IV (KMG-IV): sequencing the most valuable type-strain genomes for metagenomic binning, comparative biology and taxonomic classification.</title>
        <authorList>
            <person name="Goeker M."/>
        </authorList>
    </citation>
    <scope>NUCLEOTIDE SEQUENCE [LARGE SCALE GENOMIC DNA]</scope>
    <source>
        <strain evidence="2 3">DSM 29007</strain>
    </source>
</reference>
<evidence type="ECO:0000259" key="1">
    <source>
        <dbReference type="Pfam" id="PF13619"/>
    </source>
</evidence>
<dbReference type="InterPro" id="IPR025309">
    <property type="entry name" value="KTSC_dom"/>
</dbReference>
<dbReference type="Pfam" id="PF13619">
    <property type="entry name" value="KTSC"/>
    <property type="match status" value="1"/>
</dbReference>
<feature type="domain" description="KTSC" evidence="1">
    <location>
        <begin position="7"/>
        <end position="62"/>
    </location>
</feature>
<comment type="caution">
    <text evidence="2">The sequence shown here is derived from an EMBL/GenBank/DDBJ whole genome shotgun (WGS) entry which is preliminary data.</text>
</comment>
<proteinExistence type="predicted"/>
<protein>
    <recommendedName>
        <fullName evidence="1">KTSC domain-containing protein</fullName>
    </recommendedName>
</protein>
<organism evidence="2 3">
    <name type="scientific">Longimicrobium terrae</name>
    <dbReference type="NCBI Taxonomy" id="1639882"/>
    <lineage>
        <taxon>Bacteria</taxon>
        <taxon>Pseudomonadati</taxon>
        <taxon>Gemmatimonadota</taxon>
        <taxon>Longimicrobiia</taxon>
        <taxon>Longimicrobiales</taxon>
        <taxon>Longimicrobiaceae</taxon>
        <taxon>Longimicrobium</taxon>
    </lineage>
</organism>
<sequence length="71" mass="8087">MTRIPVNSSSIASVGYLPDKRLMEVEFVTGRLYAYEEVPETVFRELVAAESVGRYFSTHVRPAGFRYQKLA</sequence>
<evidence type="ECO:0000313" key="3">
    <source>
        <dbReference type="Proteomes" id="UP000582837"/>
    </source>
</evidence>
<dbReference type="AlphaFoldDB" id="A0A841GW19"/>
<gene>
    <name evidence="2" type="ORF">HNQ61_001471</name>
</gene>
<name>A0A841GW19_9BACT</name>